<name>A0A8H4V7V9_9HYPO</name>
<evidence type="ECO:0000313" key="1">
    <source>
        <dbReference type="EMBL" id="KAF4510966.1"/>
    </source>
</evidence>
<dbReference type="Proteomes" id="UP000557566">
    <property type="component" value="Unassembled WGS sequence"/>
</dbReference>
<dbReference type="AlphaFoldDB" id="A0A8H4V7V9"/>
<gene>
    <name evidence="1" type="ORF">G6O67_002810</name>
</gene>
<keyword evidence="2" id="KW-1185">Reference proteome</keyword>
<proteinExistence type="predicted"/>
<comment type="caution">
    <text evidence="1">The sequence shown here is derived from an EMBL/GenBank/DDBJ whole genome shotgun (WGS) entry which is preliminary data.</text>
</comment>
<sequence>MQIVNLDTREMGGGGGLAVGANASFVDISVDDDIFFALLATDNGKGVARMLASYPGCFGGKTVTRARIYKAGMDICWFLERWNCRLAHRHGQTQRHQESRRAS</sequence>
<reference evidence="1 2" key="1">
    <citation type="journal article" date="2020" name="Genome Biol. Evol.">
        <title>A new high-quality draft genome assembly of the Chinese cordyceps Ophiocordyceps sinensis.</title>
        <authorList>
            <person name="Shu R."/>
            <person name="Zhang J."/>
            <person name="Meng Q."/>
            <person name="Zhang H."/>
            <person name="Zhou G."/>
            <person name="Li M."/>
            <person name="Wu P."/>
            <person name="Zhao Y."/>
            <person name="Chen C."/>
            <person name="Qin Q."/>
        </authorList>
    </citation>
    <scope>NUCLEOTIDE SEQUENCE [LARGE SCALE GENOMIC DNA]</scope>
    <source>
        <strain evidence="1 2">IOZ07</strain>
    </source>
</reference>
<organism evidence="1 2">
    <name type="scientific">Ophiocordyceps sinensis</name>
    <dbReference type="NCBI Taxonomy" id="72228"/>
    <lineage>
        <taxon>Eukaryota</taxon>
        <taxon>Fungi</taxon>
        <taxon>Dikarya</taxon>
        <taxon>Ascomycota</taxon>
        <taxon>Pezizomycotina</taxon>
        <taxon>Sordariomycetes</taxon>
        <taxon>Hypocreomycetidae</taxon>
        <taxon>Hypocreales</taxon>
        <taxon>Ophiocordycipitaceae</taxon>
        <taxon>Ophiocordyceps</taxon>
    </lineage>
</organism>
<protein>
    <submittedName>
        <fullName evidence="1">Uncharacterized protein</fullName>
    </submittedName>
</protein>
<accession>A0A8H4V7V9</accession>
<dbReference type="OrthoDB" id="5386595at2759"/>
<dbReference type="EMBL" id="JAAVMX010000003">
    <property type="protein sequence ID" value="KAF4510966.1"/>
    <property type="molecule type" value="Genomic_DNA"/>
</dbReference>
<evidence type="ECO:0000313" key="2">
    <source>
        <dbReference type="Proteomes" id="UP000557566"/>
    </source>
</evidence>